<dbReference type="Proteomes" id="UP000286974">
    <property type="component" value="Unassembled WGS sequence"/>
</dbReference>
<evidence type="ECO:0000313" key="13">
    <source>
        <dbReference type="EMBL" id="GAY73399.1"/>
    </source>
</evidence>
<dbReference type="RefSeq" id="WP_125008397.1">
    <property type="nucleotide sequence ID" value="NZ_BEXA01000003.1"/>
</dbReference>
<keyword evidence="6" id="KW-1003">Cell membrane</keyword>
<dbReference type="GO" id="GO:0005886">
    <property type="term" value="C:plasma membrane"/>
    <property type="evidence" value="ECO:0007669"/>
    <property type="project" value="UniProtKB-SubCell"/>
</dbReference>
<dbReference type="InterPro" id="IPR003838">
    <property type="entry name" value="ABC3_permease_C"/>
</dbReference>
<evidence type="ECO:0000256" key="4">
    <source>
        <dbReference type="ARBA" id="ARBA00016962"/>
    </source>
</evidence>
<dbReference type="Pfam" id="PF02687">
    <property type="entry name" value="FtsX"/>
    <property type="match status" value="1"/>
</dbReference>
<evidence type="ECO:0000256" key="3">
    <source>
        <dbReference type="ARBA" id="ARBA00011131"/>
    </source>
</evidence>
<name>A0A401FLY6_9LACO</name>
<feature type="transmembrane region" description="Helical" evidence="11">
    <location>
        <begin position="15"/>
        <end position="39"/>
    </location>
</feature>
<keyword evidence="8 11" id="KW-1133">Transmembrane helix</keyword>
<dbReference type="InterPro" id="IPR051125">
    <property type="entry name" value="ABC-4/HrtB_transporter"/>
</dbReference>
<comment type="subunit">
    <text evidence="3">The complex is composed of two ATP-binding proteins (HrtA), two transmembrane proteins (HrtB) and a solute-binding protein.</text>
</comment>
<feature type="transmembrane region" description="Helical" evidence="11">
    <location>
        <begin position="232"/>
        <end position="254"/>
    </location>
</feature>
<keyword evidence="9 11" id="KW-0472">Membrane</keyword>
<evidence type="ECO:0000256" key="6">
    <source>
        <dbReference type="ARBA" id="ARBA00022475"/>
    </source>
</evidence>
<sequence length="351" mass="38756">MFLALKEMKREKLRYGLIISMVVLIGYLIFILTSLAIGLARQNTLTIDSWDAKTVIMNKDSNISLDQSMITKDQVGKLNRNQALIGQTPVVTKATNRKNESARFLGTKSNQFIYQQLKLIDGHRPQNTNQVVVDDQFKTDGYKLGDKIVMNSNSEKYEIVGFMHDQKYSIAPVIYGSISTWQKLKGVNPNIIGSGLIIKGNNPKFDQKYLKSYSMNTFINKLPGYSAQNTTFGFMIGFLMVISLVVIAVFLYILTMQKLANYAVLRAQGIPSKVLVRATIAQSLIIVISGLVISGVLTLLTAQSIPIGVPMYFDVPILSGVTIAMILISIIAALIPIRTIVKVDPVTVIGG</sequence>
<evidence type="ECO:0000313" key="14">
    <source>
        <dbReference type="Proteomes" id="UP000286974"/>
    </source>
</evidence>
<feature type="domain" description="ABC3 transporter permease C-terminal" evidence="12">
    <location>
        <begin position="234"/>
        <end position="345"/>
    </location>
</feature>
<dbReference type="EMBL" id="BEXA01000003">
    <property type="protein sequence ID" value="GAY73399.1"/>
    <property type="molecule type" value="Genomic_DNA"/>
</dbReference>
<evidence type="ECO:0000256" key="10">
    <source>
        <dbReference type="ARBA" id="ARBA00024973"/>
    </source>
</evidence>
<comment type="similarity">
    <text evidence="2">Belongs to the ABC-4 integral membrane protein family. HrtB subfamily.</text>
</comment>
<evidence type="ECO:0000256" key="8">
    <source>
        <dbReference type="ARBA" id="ARBA00022989"/>
    </source>
</evidence>
<feature type="transmembrane region" description="Helical" evidence="11">
    <location>
        <begin position="317"/>
        <end position="337"/>
    </location>
</feature>
<evidence type="ECO:0000259" key="12">
    <source>
        <dbReference type="Pfam" id="PF02687"/>
    </source>
</evidence>
<dbReference type="PANTHER" id="PTHR43738">
    <property type="entry name" value="ABC TRANSPORTER, MEMBRANE PROTEIN"/>
    <property type="match status" value="1"/>
</dbReference>
<proteinExistence type="inferred from homology"/>
<keyword evidence="14" id="KW-1185">Reference proteome</keyword>
<keyword evidence="5" id="KW-0813">Transport</keyword>
<feature type="transmembrane region" description="Helical" evidence="11">
    <location>
        <begin position="274"/>
        <end position="297"/>
    </location>
</feature>
<evidence type="ECO:0000256" key="2">
    <source>
        <dbReference type="ARBA" id="ARBA00008697"/>
    </source>
</evidence>
<evidence type="ECO:0000256" key="5">
    <source>
        <dbReference type="ARBA" id="ARBA00022448"/>
    </source>
</evidence>
<comment type="caution">
    <text evidence="13">The sequence shown here is derived from an EMBL/GenBank/DDBJ whole genome shotgun (WGS) entry which is preliminary data.</text>
</comment>
<evidence type="ECO:0000256" key="7">
    <source>
        <dbReference type="ARBA" id="ARBA00022692"/>
    </source>
</evidence>
<dbReference type="OrthoDB" id="384327at2"/>
<evidence type="ECO:0000256" key="11">
    <source>
        <dbReference type="SAM" id="Phobius"/>
    </source>
</evidence>
<gene>
    <name evidence="13" type="ORF">NBRC111893_1545</name>
</gene>
<dbReference type="STRING" id="1138822.PL11_005920"/>
<reference evidence="13 14" key="1">
    <citation type="submission" date="2017-11" db="EMBL/GenBank/DDBJ databases">
        <title>Draft Genome Sequence of Lactobacillus curieae NBRC 111893 isolated from Koso, a Japanese sugar-Vegetable Fermented Beverage.</title>
        <authorList>
            <person name="Chiou T.Y."/>
            <person name="Oshima K."/>
            <person name="Suda W."/>
            <person name="Hattori M."/>
            <person name="Takahashi T."/>
        </authorList>
    </citation>
    <scope>NUCLEOTIDE SEQUENCE [LARGE SCALE GENOMIC DNA]</scope>
    <source>
        <strain evidence="13 14">NBRC111893</strain>
    </source>
</reference>
<accession>A0A401FLY6</accession>
<dbReference type="AlphaFoldDB" id="A0A401FLY6"/>
<protein>
    <recommendedName>
        <fullName evidence="4">Putative hemin transport system permease protein HrtB</fullName>
    </recommendedName>
</protein>
<evidence type="ECO:0000256" key="1">
    <source>
        <dbReference type="ARBA" id="ARBA00004651"/>
    </source>
</evidence>
<comment type="subcellular location">
    <subcellularLocation>
        <location evidence="1">Cell membrane</location>
        <topology evidence="1">Multi-pass membrane protein</topology>
    </subcellularLocation>
</comment>
<keyword evidence="7 11" id="KW-0812">Transmembrane</keyword>
<organism evidence="13 14">
    <name type="scientific">Lentilactobacillus kosonis</name>
    <dbReference type="NCBI Taxonomy" id="2810561"/>
    <lineage>
        <taxon>Bacteria</taxon>
        <taxon>Bacillati</taxon>
        <taxon>Bacillota</taxon>
        <taxon>Bacilli</taxon>
        <taxon>Lactobacillales</taxon>
        <taxon>Lactobacillaceae</taxon>
        <taxon>Lentilactobacillus</taxon>
    </lineage>
</organism>
<evidence type="ECO:0000256" key="9">
    <source>
        <dbReference type="ARBA" id="ARBA00023136"/>
    </source>
</evidence>
<comment type="function">
    <text evidence="10">Part of the ABC transporter complex hrt involved in hemin import. Responsible for the translocation of the substrate across the membrane.</text>
</comment>
<dbReference type="PANTHER" id="PTHR43738:SF1">
    <property type="entry name" value="HEMIN TRANSPORT SYSTEM PERMEASE PROTEIN HRTB-RELATED"/>
    <property type="match status" value="1"/>
</dbReference>